<evidence type="ECO:0000313" key="4">
    <source>
        <dbReference type="Proteomes" id="UP001207408"/>
    </source>
</evidence>
<comment type="caution">
    <text evidence="3">The sequence shown here is derived from an EMBL/GenBank/DDBJ whole genome shotgun (WGS) entry which is preliminary data.</text>
</comment>
<dbReference type="GO" id="GO:0003677">
    <property type="term" value="F:DNA binding"/>
    <property type="evidence" value="ECO:0007669"/>
    <property type="project" value="UniProtKB-KW"/>
</dbReference>
<evidence type="ECO:0000259" key="2">
    <source>
        <dbReference type="PROSITE" id="PS50937"/>
    </source>
</evidence>
<dbReference type="Gene3D" id="1.10.1660.10">
    <property type="match status" value="1"/>
</dbReference>
<reference evidence="3" key="1">
    <citation type="submission" date="2022-10" db="EMBL/GenBank/DDBJ databases">
        <authorList>
            <person name="Yu W.X."/>
        </authorList>
    </citation>
    <scope>NUCLEOTIDE SEQUENCE</scope>
    <source>
        <strain evidence="3">D04</strain>
    </source>
</reference>
<gene>
    <name evidence="3" type="ORF">OM074_05295</name>
</gene>
<dbReference type="PROSITE" id="PS50937">
    <property type="entry name" value="HTH_MERR_2"/>
    <property type="match status" value="1"/>
</dbReference>
<dbReference type="CDD" id="cd04765">
    <property type="entry name" value="HTH_MlrA-like_sg2"/>
    <property type="match status" value="1"/>
</dbReference>
<feature type="domain" description="HTH merR-type" evidence="2">
    <location>
        <begin position="12"/>
        <end position="82"/>
    </location>
</feature>
<dbReference type="SUPFAM" id="SSF46955">
    <property type="entry name" value="Putative DNA-binding domain"/>
    <property type="match status" value="1"/>
</dbReference>
<dbReference type="InterPro" id="IPR000551">
    <property type="entry name" value="MerR-type_HTH_dom"/>
</dbReference>
<dbReference type="PANTHER" id="PTHR30204:SF15">
    <property type="entry name" value="BLL5018 PROTEIN"/>
    <property type="match status" value="1"/>
</dbReference>
<dbReference type="Pfam" id="PF13411">
    <property type="entry name" value="MerR_1"/>
    <property type="match status" value="1"/>
</dbReference>
<dbReference type="SMART" id="SM00422">
    <property type="entry name" value="HTH_MERR"/>
    <property type="match status" value="1"/>
</dbReference>
<keyword evidence="4" id="KW-1185">Reference proteome</keyword>
<accession>A0AAE3SK40</accession>
<name>A0AAE3SK40_9BACT</name>
<organism evidence="3 4">
    <name type="scientific">Plebeiibacterium marinum</name>
    <dbReference type="NCBI Taxonomy" id="2992111"/>
    <lineage>
        <taxon>Bacteria</taxon>
        <taxon>Pseudomonadati</taxon>
        <taxon>Bacteroidota</taxon>
        <taxon>Bacteroidia</taxon>
        <taxon>Marinilabiliales</taxon>
        <taxon>Marinilabiliaceae</taxon>
        <taxon>Plebeiibacterium</taxon>
    </lineage>
</organism>
<proteinExistence type="predicted"/>
<dbReference type="InterPro" id="IPR009061">
    <property type="entry name" value="DNA-bd_dom_put_sf"/>
</dbReference>
<dbReference type="PANTHER" id="PTHR30204">
    <property type="entry name" value="REDOX-CYCLING DRUG-SENSING TRANSCRIPTIONAL ACTIVATOR SOXR"/>
    <property type="match status" value="1"/>
</dbReference>
<dbReference type="AlphaFoldDB" id="A0AAE3SK40"/>
<protein>
    <submittedName>
        <fullName evidence="3">MerR family transcriptional regulator</fullName>
    </submittedName>
</protein>
<keyword evidence="1" id="KW-0238">DNA-binding</keyword>
<evidence type="ECO:0000256" key="1">
    <source>
        <dbReference type="ARBA" id="ARBA00023125"/>
    </source>
</evidence>
<dbReference type="GO" id="GO:0003700">
    <property type="term" value="F:DNA-binding transcription factor activity"/>
    <property type="evidence" value="ECO:0007669"/>
    <property type="project" value="InterPro"/>
</dbReference>
<dbReference type="RefSeq" id="WP_301198252.1">
    <property type="nucleotide sequence ID" value="NZ_JAPDPI010000007.1"/>
</dbReference>
<dbReference type="EMBL" id="JAPDPI010000007">
    <property type="protein sequence ID" value="MCW3805030.1"/>
    <property type="molecule type" value="Genomic_DNA"/>
</dbReference>
<dbReference type="InterPro" id="IPR047057">
    <property type="entry name" value="MerR_fam"/>
</dbReference>
<evidence type="ECO:0000313" key="3">
    <source>
        <dbReference type="EMBL" id="MCW3805030.1"/>
    </source>
</evidence>
<dbReference type="Proteomes" id="UP001207408">
    <property type="component" value="Unassembled WGS sequence"/>
</dbReference>
<sequence length="119" mass="14160">MPYKEPKIEKLYYTIGEVAEMFQVNTSLIRFWEKEFDIIKPHKNKKGNRLFTPADVENFHLIFHLVKEKGMTLKGAQKKLEENHDDTVNNFEVVSKLKSIREMLLEMKESLESENQEEE</sequence>